<dbReference type="Proteomes" id="UP000660262">
    <property type="component" value="Unassembled WGS sequence"/>
</dbReference>
<dbReference type="OrthoDB" id="248495at2759"/>
<keyword evidence="4" id="KW-0137">Centromere</keyword>
<feature type="domain" description="Protein kinase" evidence="6">
    <location>
        <begin position="961"/>
        <end position="1294"/>
    </location>
</feature>
<dbReference type="GO" id="GO:0007094">
    <property type="term" value="P:mitotic spindle assembly checkpoint signaling"/>
    <property type="evidence" value="ECO:0007669"/>
    <property type="project" value="InterPro"/>
</dbReference>
<feature type="domain" description="BUB1 N-terminal" evidence="7">
    <location>
        <begin position="70"/>
        <end position="228"/>
    </location>
</feature>
<evidence type="ECO:0000313" key="8">
    <source>
        <dbReference type="EMBL" id="GHP07451.1"/>
    </source>
</evidence>
<dbReference type="PROSITE" id="PS51489">
    <property type="entry name" value="BUB1_N"/>
    <property type="match status" value="1"/>
</dbReference>
<keyword evidence="2" id="KW-0158">Chromosome</keyword>
<feature type="region of interest" description="Disordered" evidence="5">
    <location>
        <begin position="476"/>
        <end position="507"/>
    </location>
</feature>
<dbReference type="InterPro" id="IPR000719">
    <property type="entry name" value="Prot_kinase_dom"/>
</dbReference>
<feature type="compositionally biased region" description="Basic and acidic residues" evidence="5">
    <location>
        <begin position="300"/>
        <end position="310"/>
    </location>
</feature>
<evidence type="ECO:0000256" key="5">
    <source>
        <dbReference type="SAM" id="MobiDB-lite"/>
    </source>
</evidence>
<dbReference type="PANTHER" id="PTHR14030:SF4">
    <property type="entry name" value="BUB1 KINASE, ISOFORM A-RELATED"/>
    <property type="match status" value="1"/>
</dbReference>
<dbReference type="GO" id="GO:0032991">
    <property type="term" value="C:protein-containing complex"/>
    <property type="evidence" value="ECO:0007669"/>
    <property type="project" value="UniProtKB-ARBA"/>
</dbReference>
<dbReference type="SMART" id="SM00777">
    <property type="entry name" value="Mad3_BUB1_I"/>
    <property type="match status" value="1"/>
</dbReference>
<gene>
    <name evidence="8" type="ORF">PPROV_000619300</name>
</gene>
<evidence type="ECO:0000256" key="4">
    <source>
        <dbReference type="ARBA" id="ARBA00023328"/>
    </source>
</evidence>
<evidence type="ECO:0000259" key="7">
    <source>
        <dbReference type="PROSITE" id="PS51489"/>
    </source>
</evidence>
<feature type="compositionally biased region" description="Polar residues" evidence="5">
    <location>
        <begin position="216"/>
        <end position="225"/>
    </location>
</feature>
<comment type="caution">
    <text evidence="8">The sequence shown here is derived from an EMBL/GenBank/DDBJ whole genome shotgun (WGS) entry which is preliminary data.</text>
</comment>
<dbReference type="InterPro" id="IPR008271">
    <property type="entry name" value="Ser/Thr_kinase_AS"/>
</dbReference>
<dbReference type="SUPFAM" id="SSF56112">
    <property type="entry name" value="Protein kinase-like (PK-like)"/>
    <property type="match status" value="1"/>
</dbReference>
<dbReference type="GO" id="GO:0005524">
    <property type="term" value="F:ATP binding"/>
    <property type="evidence" value="ECO:0007669"/>
    <property type="project" value="InterPro"/>
</dbReference>
<dbReference type="PANTHER" id="PTHR14030">
    <property type="entry name" value="MITOTIC CHECKPOINT SERINE/THREONINE-PROTEIN KINASE BUB1"/>
    <property type="match status" value="1"/>
</dbReference>
<organism evidence="8 9">
    <name type="scientific">Pycnococcus provasolii</name>
    <dbReference type="NCBI Taxonomy" id="41880"/>
    <lineage>
        <taxon>Eukaryota</taxon>
        <taxon>Viridiplantae</taxon>
        <taxon>Chlorophyta</taxon>
        <taxon>Pseudoscourfieldiophyceae</taxon>
        <taxon>Pseudoscourfieldiales</taxon>
        <taxon>Pycnococcaceae</taxon>
        <taxon>Pycnococcus</taxon>
    </lineage>
</organism>
<dbReference type="EMBL" id="BNJQ01000016">
    <property type="protein sequence ID" value="GHP07451.1"/>
    <property type="molecule type" value="Genomic_DNA"/>
</dbReference>
<name>A0A830HPS6_9CHLO</name>
<evidence type="ECO:0000256" key="2">
    <source>
        <dbReference type="ARBA" id="ARBA00022454"/>
    </source>
</evidence>
<comment type="subcellular location">
    <subcellularLocation>
        <location evidence="1">Chromosome</location>
        <location evidence="1">Centromere</location>
        <location evidence="1">Kinetochore</location>
    </subcellularLocation>
</comment>
<dbReference type="GO" id="GO:0051754">
    <property type="term" value="P:meiotic sister chromatid cohesion, centromeric"/>
    <property type="evidence" value="ECO:0007669"/>
    <property type="project" value="TreeGrafter"/>
</dbReference>
<protein>
    <recommendedName>
        <fullName evidence="10">BUB1 N-terminal domain-containing protein</fullName>
    </recommendedName>
</protein>
<dbReference type="GO" id="GO:0000776">
    <property type="term" value="C:kinetochore"/>
    <property type="evidence" value="ECO:0007669"/>
    <property type="project" value="UniProtKB-KW"/>
</dbReference>
<dbReference type="PROSITE" id="PS50011">
    <property type="entry name" value="PROTEIN_KINASE_DOM"/>
    <property type="match status" value="1"/>
</dbReference>
<feature type="compositionally biased region" description="Low complexity" evidence="5">
    <location>
        <begin position="254"/>
        <end position="265"/>
    </location>
</feature>
<keyword evidence="9" id="KW-1185">Reference proteome</keyword>
<feature type="region of interest" description="Disordered" evidence="5">
    <location>
        <begin position="911"/>
        <end position="950"/>
    </location>
</feature>
<evidence type="ECO:0000256" key="1">
    <source>
        <dbReference type="ARBA" id="ARBA00004629"/>
    </source>
</evidence>
<accession>A0A830HPS6</accession>
<dbReference type="InterPro" id="IPR011009">
    <property type="entry name" value="Kinase-like_dom_sf"/>
</dbReference>
<feature type="region of interest" description="Disordered" evidence="5">
    <location>
        <begin position="828"/>
        <end position="848"/>
    </location>
</feature>
<dbReference type="GO" id="GO:0004672">
    <property type="term" value="F:protein kinase activity"/>
    <property type="evidence" value="ECO:0007669"/>
    <property type="project" value="InterPro"/>
</dbReference>
<proteinExistence type="predicted"/>
<sequence length="1294" mass="137088">MAPPSPAAAHDDGLSDAAVHVHAWEDSKENFQPAKAGRKAASLALLAARDEDKSASSEANSALVRERDAYLKSLAENTSDDPLATWLKFVKWTQENFATTQKAELLPILEKCTRELLTFSKRNYRDDVRFLRVWVLYAECVEDARDIFKFCEVNNIGQTHALYYEAAAVFYEFKKDYKRVDELYRRGIEAGAKPAERLQSKYDAFQGRMARRIQKQVASGEQPQRTTEEDDPDLNDRRFGQGVFGTSSAPLNNAHGARQQQQQQHEAARADQDGSLAVYSDADEGNLGSMPAQTWANLPSRKDMRKENDGTRVGTLRGGNSRAGAGTFMPASSTAPSSSSIDLYVDDEFQRAEDAFADNASAHPAGRTLTLRERLDGKVERSVEDIQANPLRNHLSAPKAGSSKNVAPCAPAPAQQKLGYDPNLLQGEDGEEACFEENRAALWLANNGAASVPAQNSGDGGDGVLDVYDDSIAGADDMNVSPAAPDKIDDGGGGDAAHLQSQGQQEELDLDAAPAAADMEDNTTVLPPRALFQDCDDTVSLPRRNPRAVAEEDATLCTREAFANVLSVFSEELPSELKAERGAGAAISGSASRGAGGMPSIAQPTSLAVFADDDFVVADGSASATPAMALSFGVFDENADKDEVAADPPPRAARAPLSVVREERLDTSSMDVDASQPAEYDDNCENAAPSDVAPRALSPRCLDDPGVEGHVLQPLSPSRRGVLNAAEEPAPVADSLPGDENVEMPSAEVLMADAAAAGAAALDDSFEVFEDGSGDADVDVGLVGSVGPSTAVAVGSFVQANLAGDSTVELAEPSLAAPAVLASMCPSMTPPSARARRRSSIGGGGGGGGAAAMAAAAATTPVGAVECTPDAGADDELANAFDHCDPSFREGLLRELDPPLAQRGDVFVHVKESDGTGGEPQGLSAALRRARQAPGTSAPGSVPPRGGTVGGGVVEFEGQPWLVGGMLGTGSYASVYSARLLTAEEGVLSPTQLMTFEVDSDETMEGSQDSGMDDDVRRAVKVQHGTDAALGAWEFYTLREIQSRLRMERDNIAVKGCAMHLQGAFPRARALHVSDDGLLSVLCLSRHTGGTVQDLVNVHLASGRRLDESLACFYAIELLSSVAALHSQGIAHGDVKPDNILLRGGGSRDGQPDGEWEDWGASTRQGAWMGTGIVLCDYGRSADLLSVPMDVAGALMADDALGIADVIHVLLHGTYLEPEQDTERGVWRPKQACRRYQKGWLWDSVFEQLLNPPEDGPDLDQIKTQLEEALTNEVGAPKKVRLSLMKASIALQQG</sequence>
<evidence type="ECO:0008006" key="10">
    <source>
        <dbReference type="Google" id="ProtNLM"/>
    </source>
</evidence>
<keyword evidence="3" id="KW-0995">Kinetochore</keyword>
<dbReference type="SMART" id="SM00220">
    <property type="entry name" value="S_TKc"/>
    <property type="match status" value="1"/>
</dbReference>
<evidence type="ECO:0000313" key="9">
    <source>
        <dbReference type="Proteomes" id="UP000660262"/>
    </source>
</evidence>
<dbReference type="Gene3D" id="1.25.40.430">
    <property type="match status" value="1"/>
</dbReference>
<evidence type="ECO:0000256" key="3">
    <source>
        <dbReference type="ARBA" id="ARBA00022838"/>
    </source>
</evidence>
<dbReference type="InterPro" id="IPR015661">
    <property type="entry name" value="Bub1/Mad3"/>
</dbReference>
<feature type="region of interest" description="Disordered" evidence="5">
    <location>
        <begin position="663"/>
        <end position="692"/>
    </location>
</feature>
<dbReference type="Gene3D" id="1.10.510.10">
    <property type="entry name" value="Transferase(Phosphotransferase) domain 1"/>
    <property type="match status" value="2"/>
</dbReference>
<dbReference type="PROSITE" id="PS00108">
    <property type="entry name" value="PROTEIN_KINASE_ST"/>
    <property type="match status" value="1"/>
</dbReference>
<dbReference type="Pfam" id="PF08311">
    <property type="entry name" value="Mad3_BUB1_I"/>
    <property type="match status" value="1"/>
</dbReference>
<feature type="region of interest" description="Disordered" evidence="5">
    <location>
        <begin position="213"/>
        <end position="339"/>
    </location>
</feature>
<dbReference type="InterPro" id="IPR013212">
    <property type="entry name" value="Mad3/Bub1_I"/>
</dbReference>
<reference evidence="8" key="1">
    <citation type="submission" date="2020-10" db="EMBL/GenBank/DDBJ databases">
        <title>Unveiling of a novel bifunctional photoreceptor, Dualchrome1, isolated from a cosmopolitan green alga.</title>
        <authorList>
            <person name="Suzuki S."/>
            <person name="Kawachi M."/>
        </authorList>
    </citation>
    <scope>NUCLEOTIDE SEQUENCE</scope>
    <source>
        <strain evidence="8">NIES 2893</strain>
    </source>
</reference>
<feature type="compositionally biased region" description="Low complexity" evidence="5">
    <location>
        <begin position="330"/>
        <end position="339"/>
    </location>
</feature>
<evidence type="ECO:0000259" key="6">
    <source>
        <dbReference type="PROSITE" id="PS50011"/>
    </source>
</evidence>